<keyword evidence="5 17" id="KW-0597">Phosphoprotein</keyword>
<evidence type="ECO:0000256" key="2">
    <source>
        <dbReference type="ARBA" id="ARBA00004651"/>
    </source>
</evidence>
<evidence type="ECO:0000256" key="18">
    <source>
        <dbReference type="SAM" id="Coils"/>
    </source>
</evidence>
<dbReference type="InterPro" id="IPR036097">
    <property type="entry name" value="HisK_dim/P_sf"/>
</dbReference>
<comment type="subunit">
    <text evidence="14">At low DSF concentrations, interacts with RpfF.</text>
</comment>
<dbReference type="InterPro" id="IPR004358">
    <property type="entry name" value="Sig_transdc_His_kin-like_C"/>
</dbReference>
<evidence type="ECO:0000256" key="9">
    <source>
        <dbReference type="ARBA" id="ARBA00022777"/>
    </source>
</evidence>
<dbReference type="SUPFAM" id="SSF52172">
    <property type="entry name" value="CheY-like"/>
    <property type="match status" value="1"/>
</dbReference>
<evidence type="ECO:0000256" key="13">
    <source>
        <dbReference type="ARBA" id="ARBA00023136"/>
    </source>
</evidence>
<evidence type="ECO:0000256" key="12">
    <source>
        <dbReference type="ARBA" id="ARBA00023012"/>
    </source>
</evidence>
<feature type="domain" description="HPt" evidence="22">
    <location>
        <begin position="629"/>
        <end position="722"/>
    </location>
</feature>
<comment type="subcellular location">
    <subcellularLocation>
        <location evidence="2">Cell membrane</location>
        <topology evidence="2">Multi-pass membrane protein</topology>
    </subcellularLocation>
</comment>
<keyword evidence="6" id="KW-0808">Transferase</keyword>
<dbReference type="EMBL" id="FPBP01000002">
    <property type="protein sequence ID" value="SFU45183.1"/>
    <property type="molecule type" value="Genomic_DNA"/>
</dbReference>
<feature type="transmembrane region" description="Helical" evidence="19">
    <location>
        <begin position="12"/>
        <end position="31"/>
    </location>
</feature>
<evidence type="ECO:0000256" key="4">
    <source>
        <dbReference type="ARBA" id="ARBA00022475"/>
    </source>
</evidence>
<evidence type="ECO:0000256" key="3">
    <source>
        <dbReference type="ARBA" id="ARBA00012438"/>
    </source>
</evidence>
<dbReference type="PROSITE" id="PS50110">
    <property type="entry name" value="RESPONSE_REGULATORY"/>
    <property type="match status" value="1"/>
</dbReference>
<dbReference type="Gene3D" id="3.40.50.2300">
    <property type="match status" value="1"/>
</dbReference>
<accession>A0A1I7G9Q2</accession>
<evidence type="ECO:0000256" key="19">
    <source>
        <dbReference type="SAM" id="Phobius"/>
    </source>
</evidence>
<dbReference type="Pfam" id="PF01627">
    <property type="entry name" value="Hpt"/>
    <property type="match status" value="1"/>
</dbReference>
<keyword evidence="11 19" id="KW-1133">Transmembrane helix</keyword>
<dbReference type="Pfam" id="PF00512">
    <property type="entry name" value="HisKA"/>
    <property type="match status" value="1"/>
</dbReference>
<dbReference type="SMART" id="SM00073">
    <property type="entry name" value="HPT"/>
    <property type="match status" value="1"/>
</dbReference>
<dbReference type="InterPro" id="IPR008207">
    <property type="entry name" value="Sig_transdc_His_kin_Hpt_dom"/>
</dbReference>
<feature type="domain" description="Response regulatory" evidence="21">
    <location>
        <begin position="471"/>
        <end position="588"/>
    </location>
</feature>
<evidence type="ECO:0000256" key="10">
    <source>
        <dbReference type="ARBA" id="ARBA00022840"/>
    </source>
</evidence>
<feature type="coiled-coil region" evidence="18">
    <location>
        <begin position="198"/>
        <end position="225"/>
    </location>
</feature>
<dbReference type="InterPro" id="IPR003661">
    <property type="entry name" value="HisK_dim/P_dom"/>
</dbReference>
<keyword evidence="9 23" id="KW-0418">Kinase</keyword>
<dbReference type="InterPro" id="IPR001789">
    <property type="entry name" value="Sig_transdc_resp-reg_receiver"/>
</dbReference>
<dbReference type="SMART" id="SM00387">
    <property type="entry name" value="HATPase_c"/>
    <property type="match status" value="1"/>
</dbReference>
<keyword evidence="18" id="KW-0175">Coiled coil</keyword>
<comment type="catalytic activity">
    <reaction evidence="1">
        <text>ATP + protein L-histidine = ADP + protein N-phospho-L-histidine.</text>
        <dbReference type="EC" id="2.7.13.3"/>
    </reaction>
</comment>
<dbReference type="STRING" id="463301.SAMN04487955_102378"/>
<evidence type="ECO:0000256" key="15">
    <source>
        <dbReference type="ARBA" id="ARBA00068150"/>
    </source>
</evidence>
<keyword evidence="10" id="KW-0067">ATP-binding</keyword>
<dbReference type="PROSITE" id="PS50109">
    <property type="entry name" value="HIS_KIN"/>
    <property type="match status" value="1"/>
</dbReference>
<dbReference type="CDD" id="cd16922">
    <property type="entry name" value="HATPase_EvgS-ArcB-TorS-like"/>
    <property type="match status" value="1"/>
</dbReference>
<evidence type="ECO:0000256" key="14">
    <source>
        <dbReference type="ARBA" id="ARBA00064003"/>
    </source>
</evidence>
<dbReference type="GO" id="GO:0005886">
    <property type="term" value="C:plasma membrane"/>
    <property type="evidence" value="ECO:0007669"/>
    <property type="project" value="UniProtKB-SubCell"/>
</dbReference>
<sequence>MLRYPLRLKLGATSALIFFAAALVVVGLASWRQESLARSVGGDAVWHAYKLDRDTLQLWHYLRQPEPAMEDLRRRFELVYGRLNLLRRGDVAELIEVIPTAVALMEEVGARIEVLDRQLERLQALDVDTRSQLAQRLDALSQRTEPLIIAINGHLANSATQERQQLQSLYALLMALILAMSVAAMLVVMFLFREARDNAAARRKLEVLSQELKATARRAQTANETKSLFLATVSHEIRTPLNGVIGMSDLLLDQPLEGRPRHYAHTIHNSAGLLLELINDLLDFSKIEADRLELESRPVALSELVEGVMALFAHRAESRGVRLASHLDPRLPPRVISDPGRLRQVLLNLLSNAIKFTDQGEILLMATVSEPGRLRFDVIDTGGGITAEQLPRLFEPFQQGDASTARHFGGTGLGLAICRRLVEALGGHLEVQSEPGVGSRFWFELPMMAADNDPVESTRQASPLVRLDESQLLVVEDNPVNRQVAVAMLERFGCRVSAAESGTEGLKKAEQTRFDLIFMDVQMADLDGLEVTRRLRARGGWCGEVPIIAMTAGGPGGEQPRCLAAGMNGYLTKPLFQEALEAVLRRHLHKTDIGSQAVASFAKPAGAEPHITDQSLDQATLAALRENLGEHGLASLIALYREQVETRLAELDQALGAASSERVNQLAHQLKGESSSLGAVKVAGLAALLERLGREGQLGEAGVVIHDLKRCLMLTLQGLESWSTSS</sequence>
<organism evidence="23 24">
    <name type="scientific">Halomonas korlensis</name>
    <dbReference type="NCBI Taxonomy" id="463301"/>
    <lineage>
        <taxon>Bacteria</taxon>
        <taxon>Pseudomonadati</taxon>
        <taxon>Pseudomonadota</taxon>
        <taxon>Gammaproteobacteria</taxon>
        <taxon>Oceanospirillales</taxon>
        <taxon>Halomonadaceae</taxon>
        <taxon>Halomonas</taxon>
    </lineage>
</organism>
<dbReference type="AlphaFoldDB" id="A0A1I7G9Q2"/>
<evidence type="ECO:0000313" key="24">
    <source>
        <dbReference type="Proteomes" id="UP000198693"/>
    </source>
</evidence>
<dbReference type="InterPro" id="IPR011006">
    <property type="entry name" value="CheY-like_superfamily"/>
</dbReference>
<dbReference type="CDD" id="cd17546">
    <property type="entry name" value="REC_hyHK_CKI1_RcsC-like"/>
    <property type="match status" value="1"/>
</dbReference>
<feature type="domain" description="Histidine kinase" evidence="20">
    <location>
        <begin position="232"/>
        <end position="449"/>
    </location>
</feature>
<dbReference type="GO" id="GO:0000155">
    <property type="term" value="F:phosphorelay sensor kinase activity"/>
    <property type="evidence" value="ECO:0007669"/>
    <property type="project" value="InterPro"/>
</dbReference>
<dbReference type="RefSeq" id="WP_089793363.1">
    <property type="nucleotide sequence ID" value="NZ_FPBP01000002.1"/>
</dbReference>
<dbReference type="PANTHER" id="PTHR45339:SF1">
    <property type="entry name" value="HYBRID SIGNAL TRANSDUCTION HISTIDINE KINASE J"/>
    <property type="match status" value="1"/>
</dbReference>
<dbReference type="Gene3D" id="1.10.287.130">
    <property type="match status" value="1"/>
</dbReference>
<dbReference type="Pfam" id="PF00072">
    <property type="entry name" value="Response_reg"/>
    <property type="match status" value="1"/>
</dbReference>
<keyword evidence="4" id="KW-1003">Cell membrane</keyword>
<dbReference type="SUPFAM" id="SSF47226">
    <property type="entry name" value="Histidine-containing phosphotransfer domain, HPT domain"/>
    <property type="match status" value="1"/>
</dbReference>
<reference evidence="24" key="1">
    <citation type="submission" date="2016-10" db="EMBL/GenBank/DDBJ databases">
        <authorList>
            <person name="Varghese N."/>
            <person name="Submissions S."/>
        </authorList>
    </citation>
    <scope>NUCLEOTIDE SEQUENCE [LARGE SCALE GENOMIC DNA]</scope>
    <source>
        <strain evidence="24">CGMCC 1.6981</strain>
    </source>
</reference>
<feature type="modified residue" description="Phosphohistidine" evidence="16">
    <location>
        <position position="668"/>
    </location>
</feature>
<dbReference type="SMART" id="SM00448">
    <property type="entry name" value="REC"/>
    <property type="match status" value="1"/>
</dbReference>
<evidence type="ECO:0000259" key="20">
    <source>
        <dbReference type="PROSITE" id="PS50109"/>
    </source>
</evidence>
<evidence type="ECO:0000256" key="1">
    <source>
        <dbReference type="ARBA" id="ARBA00000085"/>
    </source>
</evidence>
<keyword evidence="24" id="KW-1185">Reference proteome</keyword>
<keyword evidence="12" id="KW-0902">Two-component regulatory system</keyword>
<keyword evidence="13 19" id="KW-0472">Membrane</keyword>
<dbReference type="PROSITE" id="PS50894">
    <property type="entry name" value="HPT"/>
    <property type="match status" value="1"/>
</dbReference>
<dbReference type="InterPro" id="IPR036641">
    <property type="entry name" value="HPT_dom_sf"/>
</dbReference>
<dbReference type="FunFam" id="1.10.287.130:FF:000002">
    <property type="entry name" value="Two-component osmosensing histidine kinase"/>
    <property type="match status" value="1"/>
</dbReference>
<dbReference type="SUPFAM" id="SSF55874">
    <property type="entry name" value="ATPase domain of HSP90 chaperone/DNA topoisomerase II/histidine kinase"/>
    <property type="match status" value="1"/>
</dbReference>
<dbReference type="EC" id="2.7.13.3" evidence="3"/>
<dbReference type="CDD" id="cd00088">
    <property type="entry name" value="HPT"/>
    <property type="match status" value="1"/>
</dbReference>
<name>A0A1I7G9Q2_9GAMM</name>
<evidence type="ECO:0000259" key="21">
    <source>
        <dbReference type="PROSITE" id="PS50110"/>
    </source>
</evidence>
<dbReference type="InterPro" id="IPR003594">
    <property type="entry name" value="HATPase_dom"/>
</dbReference>
<protein>
    <recommendedName>
        <fullName evidence="15">Sensory/regulatory protein RpfC</fullName>
        <ecNumber evidence="3">2.7.13.3</ecNumber>
    </recommendedName>
</protein>
<evidence type="ECO:0000259" key="22">
    <source>
        <dbReference type="PROSITE" id="PS50894"/>
    </source>
</evidence>
<dbReference type="SUPFAM" id="SSF47384">
    <property type="entry name" value="Homodimeric domain of signal transducing histidine kinase"/>
    <property type="match status" value="1"/>
</dbReference>
<dbReference type="SMART" id="SM00388">
    <property type="entry name" value="HisKA"/>
    <property type="match status" value="1"/>
</dbReference>
<dbReference type="FunFam" id="3.30.565.10:FF:000010">
    <property type="entry name" value="Sensor histidine kinase RcsC"/>
    <property type="match status" value="1"/>
</dbReference>
<keyword evidence="7 19" id="KW-0812">Transmembrane</keyword>
<keyword evidence="8" id="KW-0547">Nucleotide-binding</keyword>
<dbReference type="PANTHER" id="PTHR45339">
    <property type="entry name" value="HYBRID SIGNAL TRANSDUCTION HISTIDINE KINASE J"/>
    <property type="match status" value="1"/>
</dbReference>
<evidence type="ECO:0000313" key="23">
    <source>
        <dbReference type="EMBL" id="SFU45183.1"/>
    </source>
</evidence>
<dbReference type="CDD" id="cd00082">
    <property type="entry name" value="HisKA"/>
    <property type="match status" value="1"/>
</dbReference>
<dbReference type="InterPro" id="IPR036890">
    <property type="entry name" value="HATPase_C_sf"/>
</dbReference>
<dbReference type="PRINTS" id="PR00344">
    <property type="entry name" value="BCTRLSENSOR"/>
</dbReference>
<dbReference type="GO" id="GO:0005524">
    <property type="term" value="F:ATP binding"/>
    <property type="evidence" value="ECO:0007669"/>
    <property type="project" value="UniProtKB-KW"/>
</dbReference>
<evidence type="ECO:0000256" key="6">
    <source>
        <dbReference type="ARBA" id="ARBA00022679"/>
    </source>
</evidence>
<evidence type="ECO:0000256" key="17">
    <source>
        <dbReference type="PROSITE-ProRule" id="PRU00169"/>
    </source>
</evidence>
<evidence type="ECO:0000256" key="7">
    <source>
        <dbReference type="ARBA" id="ARBA00022692"/>
    </source>
</evidence>
<dbReference type="InterPro" id="IPR005467">
    <property type="entry name" value="His_kinase_dom"/>
</dbReference>
<dbReference type="Pfam" id="PF02518">
    <property type="entry name" value="HATPase_c"/>
    <property type="match status" value="1"/>
</dbReference>
<feature type="modified residue" description="4-aspartylphosphate" evidence="17">
    <location>
        <position position="520"/>
    </location>
</feature>
<evidence type="ECO:0000256" key="16">
    <source>
        <dbReference type="PROSITE-ProRule" id="PRU00110"/>
    </source>
</evidence>
<evidence type="ECO:0000256" key="5">
    <source>
        <dbReference type="ARBA" id="ARBA00022553"/>
    </source>
</evidence>
<dbReference type="Gene3D" id="3.30.565.10">
    <property type="entry name" value="Histidine kinase-like ATPase, C-terminal domain"/>
    <property type="match status" value="1"/>
</dbReference>
<dbReference type="Proteomes" id="UP000198693">
    <property type="component" value="Unassembled WGS sequence"/>
</dbReference>
<proteinExistence type="predicted"/>
<evidence type="ECO:0000256" key="8">
    <source>
        <dbReference type="ARBA" id="ARBA00022741"/>
    </source>
</evidence>
<dbReference type="OrthoDB" id="9797243at2"/>
<gene>
    <name evidence="23" type="ORF">SAMN04487955_102378</name>
</gene>
<evidence type="ECO:0000256" key="11">
    <source>
        <dbReference type="ARBA" id="ARBA00022989"/>
    </source>
</evidence>
<feature type="transmembrane region" description="Helical" evidence="19">
    <location>
        <begin position="169"/>
        <end position="192"/>
    </location>
</feature>
<dbReference type="Gene3D" id="1.20.120.160">
    <property type="entry name" value="HPT domain"/>
    <property type="match status" value="1"/>
</dbReference>